<feature type="signal peptide" evidence="1">
    <location>
        <begin position="1"/>
        <end position="22"/>
    </location>
</feature>
<organism evidence="2 3">
    <name type="scientific">Neolewinella antarctica</name>
    <dbReference type="NCBI Taxonomy" id="442734"/>
    <lineage>
        <taxon>Bacteria</taxon>
        <taxon>Pseudomonadati</taxon>
        <taxon>Bacteroidota</taxon>
        <taxon>Saprospiria</taxon>
        <taxon>Saprospirales</taxon>
        <taxon>Lewinellaceae</taxon>
        <taxon>Neolewinella</taxon>
    </lineage>
</organism>
<name>A0ABX0XAP9_9BACT</name>
<proteinExistence type="predicted"/>
<gene>
    <name evidence="2" type="ORF">GGR27_001528</name>
</gene>
<protein>
    <submittedName>
        <fullName evidence="2">Uncharacterized protein</fullName>
    </submittedName>
</protein>
<reference evidence="2 3" key="1">
    <citation type="submission" date="2020-03" db="EMBL/GenBank/DDBJ databases">
        <title>Genomic Encyclopedia of Type Strains, Phase IV (KMG-IV): sequencing the most valuable type-strain genomes for metagenomic binning, comparative biology and taxonomic classification.</title>
        <authorList>
            <person name="Goeker M."/>
        </authorList>
    </citation>
    <scope>NUCLEOTIDE SEQUENCE [LARGE SCALE GENOMIC DNA]</scope>
    <source>
        <strain evidence="2 3">DSM 105096</strain>
    </source>
</reference>
<dbReference type="EMBL" id="JAATJH010000002">
    <property type="protein sequence ID" value="NJC26029.1"/>
    <property type="molecule type" value="Genomic_DNA"/>
</dbReference>
<feature type="chain" id="PRO_5045892909" evidence="1">
    <location>
        <begin position="23"/>
        <end position="209"/>
    </location>
</feature>
<evidence type="ECO:0000256" key="1">
    <source>
        <dbReference type="SAM" id="SignalP"/>
    </source>
</evidence>
<keyword evidence="1" id="KW-0732">Signal</keyword>
<evidence type="ECO:0000313" key="2">
    <source>
        <dbReference type="EMBL" id="NJC26029.1"/>
    </source>
</evidence>
<comment type="caution">
    <text evidence="2">The sequence shown here is derived from an EMBL/GenBank/DDBJ whole genome shotgun (WGS) entry which is preliminary data.</text>
</comment>
<evidence type="ECO:0000313" key="3">
    <source>
        <dbReference type="Proteomes" id="UP000770785"/>
    </source>
</evidence>
<keyword evidence="3" id="KW-1185">Reference proteome</keyword>
<dbReference type="RefSeq" id="WP_168036792.1">
    <property type="nucleotide sequence ID" value="NZ_JAATJH010000002.1"/>
</dbReference>
<sequence>MYVQKIFTGLLLVILPSISLLAQETSAQYYTDVAEKTCTCMTDKNAASMSTQQLQTQLGVCMITYVSGDMARYEKLFGAMDFTDQRKMESFGQQVGIQMMNFCPDIMMTVAGNAPPSGASVSSTKSLVSKLVATGTFVGVNKAALAEITIKQDNGPALKLTWLEYWPGSESIGELAGKQVKVGYDLRDLYDAASDDYVTRKVITNLEVL</sequence>
<accession>A0ABX0XAP9</accession>
<dbReference type="Proteomes" id="UP000770785">
    <property type="component" value="Unassembled WGS sequence"/>
</dbReference>